<feature type="transmembrane region" description="Helical" evidence="9">
    <location>
        <begin position="50"/>
        <end position="71"/>
    </location>
</feature>
<proteinExistence type="inferred from homology"/>
<dbReference type="InterPro" id="IPR009542">
    <property type="entry name" value="Spc1/SPCS1"/>
</dbReference>
<protein>
    <recommendedName>
        <fullName evidence="3">Signal peptidase complex subunit 1</fullName>
    </recommendedName>
</protein>
<evidence type="ECO:0000256" key="2">
    <source>
        <dbReference type="ARBA" id="ARBA00005245"/>
    </source>
</evidence>
<dbReference type="PANTHER" id="PTHR13202">
    <property type="entry name" value="MICROSOMAL SIGNAL PEPTIDASE 12 KDA SUBUNIT"/>
    <property type="match status" value="1"/>
</dbReference>
<comment type="function">
    <text evidence="8">Component of the signal peptidase complex (SPC) which catalyzes the cleavage of N-terminal signal sequences from nascent proteins as they are translocated into the lumen of the endoplasmic reticulum. Dispensable for SPC enzymatic activity.</text>
</comment>
<comment type="caution">
    <text evidence="10">The sequence shown here is derived from an EMBL/GenBank/DDBJ whole genome shotgun (WGS) entry which is preliminary data.</text>
</comment>
<name>A0A9P8A131_MORAP</name>
<evidence type="ECO:0000256" key="9">
    <source>
        <dbReference type="SAM" id="Phobius"/>
    </source>
</evidence>
<accession>A0A9P8A131</accession>
<dbReference type="GO" id="GO:0006465">
    <property type="term" value="P:signal peptide processing"/>
    <property type="evidence" value="ECO:0007669"/>
    <property type="project" value="InterPro"/>
</dbReference>
<organism evidence="10 11">
    <name type="scientific">Mortierella alpina</name>
    <name type="common">Oleaginous fungus</name>
    <name type="synonym">Mortierella renispora</name>
    <dbReference type="NCBI Taxonomy" id="64518"/>
    <lineage>
        <taxon>Eukaryota</taxon>
        <taxon>Fungi</taxon>
        <taxon>Fungi incertae sedis</taxon>
        <taxon>Mucoromycota</taxon>
        <taxon>Mortierellomycotina</taxon>
        <taxon>Mortierellomycetes</taxon>
        <taxon>Mortierellales</taxon>
        <taxon>Mortierellaceae</taxon>
        <taxon>Mortierella</taxon>
    </lineage>
</organism>
<keyword evidence="6 9" id="KW-1133">Transmembrane helix</keyword>
<keyword evidence="4 9" id="KW-0812">Transmembrane</keyword>
<evidence type="ECO:0000256" key="4">
    <source>
        <dbReference type="ARBA" id="ARBA00022692"/>
    </source>
</evidence>
<dbReference type="Pfam" id="PF06645">
    <property type="entry name" value="SPC12"/>
    <property type="match status" value="1"/>
</dbReference>
<comment type="subcellular location">
    <subcellularLocation>
        <location evidence="1">Endoplasmic reticulum membrane</location>
        <topology evidence="1">Multi-pass membrane protein</topology>
    </subcellularLocation>
</comment>
<evidence type="ECO:0000256" key="6">
    <source>
        <dbReference type="ARBA" id="ARBA00022989"/>
    </source>
</evidence>
<dbReference type="PANTHER" id="PTHR13202:SF0">
    <property type="entry name" value="SIGNAL PEPTIDASE COMPLEX SUBUNIT 1"/>
    <property type="match status" value="1"/>
</dbReference>
<evidence type="ECO:0000256" key="3">
    <source>
        <dbReference type="ARBA" id="ARBA00017059"/>
    </source>
</evidence>
<dbReference type="EMBL" id="JAIFTL010000203">
    <property type="protein sequence ID" value="KAG9321455.1"/>
    <property type="molecule type" value="Genomic_DNA"/>
</dbReference>
<gene>
    <name evidence="10" type="ORF">KVV02_003582</name>
</gene>
<comment type="similarity">
    <text evidence="2">Belongs to the SPCS1 family.</text>
</comment>
<dbReference type="GO" id="GO:0045047">
    <property type="term" value="P:protein targeting to ER"/>
    <property type="evidence" value="ECO:0007669"/>
    <property type="project" value="TreeGrafter"/>
</dbReference>
<dbReference type="AlphaFoldDB" id="A0A9P8A131"/>
<feature type="transmembrane region" description="Helical" evidence="9">
    <location>
        <begin position="24"/>
        <end position="43"/>
    </location>
</feature>
<evidence type="ECO:0000256" key="8">
    <source>
        <dbReference type="ARBA" id="ARBA00045204"/>
    </source>
</evidence>
<evidence type="ECO:0000256" key="5">
    <source>
        <dbReference type="ARBA" id="ARBA00022824"/>
    </source>
</evidence>
<evidence type="ECO:0000256" key="7">
    <source>
        <dbReference type="ARBA" id="ARBA00023136"/>
    </source>
</evidence>
<keyword evidence="7 9" id="KW-0472">Membrane</keyword>
<keyword evidence="5" id="KW-0256">Endoplasmic reticulum</keyword>
<dbReference type="Proteomes" id="UP000717515">
    <property type="component" value="Unassembled WGS sequence"/>
</dbReference>
<reference evidence="10" key="1">
    <citation type="submission" date="2021-07" db="EMBL/GenBank/DDBJ databases">
        <title>Draft genome of Mortierella alpina, strain LL118, isolated from an aspen leaf litter sample.</title>
        <authorList>
            <person name="Yang S."/>
            <person name="Vinatzer B.A."/>
        </authorList>
    </citation>
    <scope>NUCLEOTIDE SEQUENCE</scope>
    <source>
        <strain evidence="10">LL118</strain>
    </source>
</reference>
<evidence type="ECO:0000313" key="11">
    <source>
        <dbReference type="Proteomes" id="UP000717515"/>
    </source>
</evidence>
<evidence type="ECO:0000313" key="10">
    <source>
        <dbReference type="EMBL" id="KAG9321455.1"/>
    </source>
</evidence>
<evidence type="ECO:0000256" key="1">
    <source>
        <dbReference type="ARBA" id="ARBA00004477"/>
    </source>
</evidence>
<sequence length="102" mass="11141">FLIAINTMLEYHIDFKGQSLAEQITQGIISAFGVIGFLVGFLLQDIRLSLYVFTAGIVLAGLLVIPAWPYLNKNSIQWLPSREKAAAAAQQESSKAGKEKST</sequence>
<feature type="non-terminal residue" evidence="10">
    <location>
        <position position="1"/>
    </location>
</feature>
<dbReference type="GO" id="GO:0005787">
    <property type="term" value="C:signal peptidase complex"/>
    <property type="evidence" value="ECO:0007669"/>
    <property type="project" value="InterPro"/>
</dbReference>